<dbReference type="FunFam" id="3.30.70.870:FF:000004">
    <property type="entry name" value="Translation factor GUF1, mitochondrial"/>
    <property type="match status" value="1"/>
</dbReference>
<dbReference type="InterPro" id="IPR000795">
    <property type="entry name" value="T_Tr_GTP-bd_dom"/>
</dbReference>
<dbReference type="Pfam" id="PF00009">
    <property type="entry name" value="GTP_EFTU"/>
    <property type="match status" value="1"/>
</dbReference>
<dbReference type="InterPro" id="IPR027417">
    <property type="entry name" value="P-loop_NTPase"/>
</dbReference>
<proteinExistence type="inferred from homology"/>
<evidence type="ECO:0000256" key="11">
    <source>
        <dbReference type="ARBA" id="ARBA00061052"/>
    </source>
</evidence>
<keyword evidence="16" id="KW-1185">Reference proteome</keyword>
<dbReference type="InterPro" id="IPR009000">
    <property type="entry name" value="Transl_B-barrel_sf"/>
</dbReference>
<dbReference type="GO" id="GO:0005886">
    <property type="term" value="C:plasma membrane"/>
    <property type="evidence" value="ECO:0007669"/>
    <property type="project" value="UniProtKB-SubCell"/>
</dbReference>
<dbReference type="GO" id="GO:0003924">
    <property type="term" value="F:GTPase activity"/>
    <property type="evidence" value="ECO:0007669"/>
    <property type="project" value="UniProtKB-UniRule"/>
</dbReference>
<dbReference type="FunFam" id="3.30.70.240:FF:000007">
    <property type="entry name" value="Translation factor GUF1, mitochondrial"/>
    <property type="match status" value="1"/>
</dbReference>
<dbReference type="RefSeq" id="WP_175109373.1">
    <property type="nucleotide sequence ID" value="NZ_CADIKF010000003.1"/>
</dbReference>
<evidence type="ECO:0000256" key="13">
    <source>
        <dbReference type="HAMAP-Rule" id="MF_00071"/>
    </source>
</evidence>
<dbReference type="PANTHER" id="PTHR43512:SF4">
    <property type="entry name" value="TRANSLATION FACTOR GUF1 HOMOLOG, CHLOROPLASTIC"/>
    <property type="match status" value="1"/>
</dbReference>
<dbReference type="PROSITE" id="PS00301">
    <property type="entry name" value="G_TR_1"/>
    <property type="match status" value="1"/>
</dbReference>
<evidence type="ECO:0000256" key="2">
    <source>
        <dbReference type="ARBA" id="ARBA00022475"/>
    </source>
</evidence>
<dbReference type="CDD" id="cd03709">
    <property type="entry name" value="lepA_C"/>
    <property type="match status" value="1"/>
</dbReference>
<dbReference type="NCBIfam" id="TIGR01393">
    <property type="entry name" value="lepA"/>
    <property type="match status" value="1"/>
</dbReference>
<evidence type="ECO:0000313" key="16">
    <source>
        <dbReference type="Proteomes" id="UP000494329"/>
    </source>
</evidence>
<comment type="similarity">
    <text evidence="1 13">Belongs to the TRAFAC class translation factor GTPase superfamily. Classic translation factor GTPase family. LepA subfamily.</text>
</comment>
<dbReference type="GO" id="GO:0043022">
    <property type="term" value="F:ribosome binding"/>
    <property type="evidence" value="ECO:0007669"/>
    <property type="project" value="UniProtKB-UniRule"/>
</dbReference>
<keyword evidence="4 13" id="KW-0547">Nucleotide-binding</keyword>
<keyword evidence="5 13" id="KW-0378">Hydrolase</keyword>
<comment type="subcellular location">
    <subcellularLocation>
        <location evidence="13">Cell membrane</location>
        <topology evidence="13">Peripheral membrane protein</topology>
        <orientation evidence="13">Cytoplasmic side</orientation>
    </subcellularLocation>
</comment>
<dbReference type="SUPFAM" id="SSF54980">
    <property type="entry name" value="EF-G C-terminal domain-like"/>
    <property type="match status" value="2"/>
</dbReference>
<dbReference type="InterPro" id="IPR035647">
    <property type="entry name" value="EFG_III/V"/>
</dbReference>
<evidence type="ECO:0000256" key="8">
    <source>
        <dbReference type="ARBA" id="ARBA00023136"/>
    </source>
</evidence>
<dbReference type="NCBIfam" id="TIGR00231">
    <property type="entry name" value="small_GTP"/>
    <property type="match status" value="1"/>
</dbReference>
<evidence type="ECO:0000256" key="10">
    <source>
        <dbReference type="ARBA" id="ARBA00057626"/>
    </source>
</evidence>
<dbReference type="EC" id="3.6.5.n1" evidence="12 13"/>
<dbReference type="HAMAP" id="MF_00071">
    <property type="entry name" value="LepA"/>
    <property type="match status" value="1"/>
</dbReference>
<dbReference type="InterPro" id="IPR004161">
    <property type="entry name" value="EFTu-like_2"/>
</dbReference>
<dbReference type="PANTHER" id="PTHR43512">
    <property type="entry name" value="TRANSLATION FACTOR GUF1-RELATED"/>
    <property type="match status" value="1"/>
</dbReference>
<name>A0A6J5D6T6_9BURK</name>
<dbReference type="InterPro" id="IPR005225">
    <property type="entry name" value="Small_GTP-bd"/>
</dbReference>
<feature type="binding site" evidence="13">
    <location>
        <begin position="131"/>
        <end position="134"/>
    </location>
    <ligand>
        <name>GTP</name>
        <dbReference type="ChEBI" id="CHEBI:37565"/>
    </ligand>
</feature>
<dbReference type="FunFam" id="3.40.50.300:FF:000078">
    <property type="entry name" value="Elongation factor 4"/>
    <property type="match status" value="1"/>
</dbReference>
<protein>
    <recommendedName>
        <fullName evidence="12 13">Elongation factor 4</fullName>
        <shortName evidence="13">EF-4</shortName>
        <ecNumber evidence="12 13">3.6.5.n1</ecNumber>
    </recommendedName>
    <alternativeName>
        <fullName evidence="13">Ribosomal back-translocase LepA</fullName>
    </alternativeName>
</protein>
<comment type="similarity">
    <text evidence="11">Belongs to the GTP-binding elongation factor family. LepA subfamily.</text>
</comment>
<dbReference type="PRINTS" id="PR00315">
    <property type="entry name" value="ELONGATNFCT"/>
</dbReference>
<feature type="binding site" evidence="13">
    <location>
        <begin position="14"/>
        <end position="19"/>
    </location>
    <ligand>
        <name>GTP</name>
        <dbReference type="ChEBI" id="CHEBI:37565"/>
    </ligand>
</feature>
<dbReference type="Pfam" id="PF00679">
    <property type="entry name" value="EFG_C"/>
    <property type="match status" value="1"/>
</dbReference>
<dbReference type="GO" id="GO:0003746">
    <property type="term" value="F:translation elongation factor activity"/>
    <property type="evidence" value="ECO:0007669"/>
    <property type="project" value="UniProtKB-UniRule"/>
</dbReference>
<evidence type="ECO:0000256" key="7">
    <source>
        <dbReference type="ARBA" id="ARBA00023134"/>
    </source>
</evidence>
<dbReference type="SMART" id="SM00838">
    <property type="entry name" value="EFG_C"/>
    <property type="match status" value="1"/>
</dbReference>
<dbReference type="EMBL" id="CADIKF010000003">
    <property type="protein sequence ID" value="CAB3749101.1"/>
    <property type="molecule type" value="Genomic_DNA"/>
</dbReference>
<keyword evidence="15" id="KW-0251">Elongation factor</keyword>
<dbReference type="PROSITE" id="PS51722">
    <property type="entry name" value="G_TR_2"/>
    <property type="match status" value="1"/>
</dbReference>
<dbReference type="FunFam" id="3.30.70.2570:FF:000001">
    <property type="entry name" value="Translation factor GUF1, mitochondrial"/>
    <property type="match status" value="1"/>
</dbReference>
<dbReference type="AlphaFoldDB" id="A0A6J5D6T6"/>
<evidence type="ECO:0000256" key="3">
    <source>
        <dbReference type="ARBA" id="ARBA00022519"/>
    </source>
</evidence>
<evidence type="ECO:0000256" key="4">
    <source>
        <dbReference type="ARBA" id="ARBA00022741"/>
    </source>
</evidence>
<dbReference type="InterPro" id="IPR013842">
    <property type="entry name" value="LepA_CTD"/>
</dbReference>
<dbReference type="InterPro" id="IPR035654">
    <property type="entry name" value="LepA_IV"/>
</dbReference>
<accession>A0A6J5D6T6</accession>
<organism evidence="15 16">
    <name type="scientific">Paraburkholderia solisilvae</name>
    <dbReference type="NCBI Taxonomy" id="624376"/>
    <lineage>
        <taxon>Bacteria</taxon>
        <taxon>Pseudomonadati</taxon>
        <taxon>Pseudomonadota</taxon>
        <taxon>Betaproteobacteria</taxon>
        <taxon>Burkholderiales</taxon>
        <taxon>Burkholderiaceae</taxon>
        <taxon>Paraburkholderia</taxon>
    </lineage>
</organism>
<keyword evidence="6 13" id="KW-0648">Protein biosynthesis</keyword>
<dbReference type="GO" id="GO:0097216">
    <property type="term" value="F:guanosine tetraphosphate binding"/>
    <property type="evidence" value="ECO:0007669"/>
    <property type="project" value="UniProtKB-ARBA"/>
</dbReference>
<dbReference type="Gene3D" id="3.30.70.2570">
    <property type="entry name" value="Elongation factor 4, C-terminal domain"/>
    <property type="match status" value="1"/>
</dbReference>
<sequence length="597" mass="66344">MDHIRNFSIIAHIDHGKSTLADRIIQICGGLSDREMESQVLDSMDLERERGITIKAQTAALSYKARDGKLYNLNMIDTPGHVDFSYEVSRSLSACEGALLVVDASQGVEAQTVANCYTAIELGVEVVPVLNKIDLPAANPENAIAEIEDVIGIDATDATHCSAKTGQGVEDVLEALIAKVPAPKGNEDEPLQALIIDSWFDNYVGVVMLVRIVNGTLRPKDRIRMMATGAEYPVEHVGVFTPKSKNLEALSAGQVGFIIAGIKELTAARVGDTVTTIKRPAPEPLPGFKEVKPQVFAGLYPVEANQYDALRESLEKLKLNDASLQYEPEVSQALGFGFRCGFLGLLHMEIVQERLEREFDMDLITTAPTVVYEVLQRDGTLVTVENPAKMPDPSRMEEVREPIVTVNLYMPQDYVGSVITLCTQKRGNQINMQYHGRQVQLTYEMPMAEIVLDFFDRLKSVSRGYASMDYEFKEYRASDVVKVDMLINGDKVDALSVIVHRTQSQYRGREVAAKMREIIPRQMYDVAIQAAIGAHIIARENIKALRKNVLAKCYGGDITRKKKLLEKQKEGKKRMKQVGSVEIPQEAFLAILRVEDK</sequence>
<dbReference type="Gene3D" id="2.40.30.10">
    <property type="entry name" value="Translation factors"/>
    <property type="match status" value="1"/>
</dbReference>
<evidence type="ECO:0000259" key="14">
    <source>
        <dbReference type="PROSITE" id="PS51722"/>
    </source>
</evidence>
<keyword evidence="2 13" id="KW-1003">Cell membrane</keyword>
<keyword evidence="3" id="KW-0997">Cell inner membrane</keyword>
<evidence type="ECO:0000256" key="9">
    <source>
        <dbReference type="ARBA" id="ARBA00050293"/>
    </source>
</evidence>
<keyword evidence="8 13" id="KW-0472">Membrane</keyword>
<keyword evidence="7 13" id="KW-0342">GTP-binding</keyword>
<feature type="domain" description="Tr-type G" evidence="14">
    <location>
        <begin position="2"/>
        <end position="184"/>
    </location>
</feature>
<comment type="catalytic activity">
    <reaction evidence="9 13">
        <text>GTP + H2O = GDP + phosphate + H(+)</text>
        <dbReference type="Rhea" id="RHEA:19669"/>
        <dbReference type="ChEBI" id="CHEBI:15377"/>
        <dbReference type="ChEBI" id="CHEBI:15378"/>
        <dbReference type="ChEBI" id="CHEBI:37565"/>
        <dbReference type="ChEBI" id="CHEBI:43474"/>
        <dbReference type="ChEBI" id="CHEBI:58189"/>
        <dbReference type="EC" id="3.6.5.n1"/>
    </reaction>
</comment>
<evidence type="ECO:0000256" key="5">
    <source>
        <dbReference type="ARBA" id="ARBA00022801"/>
    </source>
</evidence>
<dbReference type="CDD" id="cd01890">
    <property type="entry name" value="LepA"/>
    <property type="match status" value="1"/>
</dbReference>
<gene>
    <name evidence="13 15" type="primary">lepA</name>
    <name evidence="15" type="ORF">LMG29739_00708</name>
</gene>
<dbReference type="SUPFAM" id="SSF50447">
    <property type="entry name" value="Translation proteins"/>
    <property type="match status" value="1"/>
</dbReference>
<dbReference type="Gene3D" id="3.30.70.240">
    <property type="match status" value="1"/>
</dbReference>
<evidence type="ECO:0000256" key="1">
    <source>
        <dbReference type="ARBA" id="ARBA00005454"/>
    </source>
</evidence>
<dbReference type="InterPro" id="IPR000640">
    <property type="entry name" value="EFG_V-like"/>
</dbReference>
<dbReference type="FunFam" id="2.40.30.10:FF:000015">
    <property type="entry name" value="Translation factor GUF1, mitochondrial"/>
    <property type="match status" value="1"/>
</dbReference>
<dbReference type="GO" id="GO:0045727">
    <property type="term" value="P:positive regulation of translation"/>
    <property type="evidence" value="ECO:0007669"/>
    <property type="project" value="UniProtKB-UniRule"/>
</dbReference>
<dbReference type="CDD" id="cd03699">
    <property type="entry name" value="EF4_II"/>
    <property type="match status" value="1"/>
</dbReference>
<evidence type="ECO:0000256" key="12">
    <source>
        <dbReference type="ARBA" id="ARBA00066744"/>
    </source>
</evidence>
<dbReference type="InterPro" id="IPR006297">
    <property type="entry name" value="EF-4"/>
</dbReference>
<dbReference type="Pfam" id="PF03144">
    <property type="entry name" value="GTP_EFTU_D2"/>
    <property type="match status" value="1"/>
</dbReference>
<reference evidence="15 16" key="1">
    <citation type="submission" date="2020-04" db="EMBL/GenBank/DDBJ databases">
        <authorList>
            <person name="De Canck E."/>
        </authorList>
    </citation>
    <scope>NUCLEOTIDE SEQUENCE [LARGE SCALE GENOMIC DNA]</scope>
    <source>
        <strain evidence="15 16">LMG 29739</strain>
    </source>
</reference>
<dbReference type="InterPro" id="IPR038363">
    <property type="entry name" value="LepA_C_sf"/>
</dbReference>
<dbReference type="Pfam" id="PF06421">
    <property type="entry name" value="LepA_C"/>
    <property type="match status" value="1"/>
</dbReference>
<dbReference type="Gene3D" id="3.30.70.870">
    <property type="entry name" value="Elongation Factor G (Translational Gtpase), domain 3"/>
    <property type="match status" value="1"/>
</dbReference>
<dbReference type="Proteomes" id="UP000494329">
    <property type="component" value="Unassembled WGS sequence"/>
</dbReference>
<dbReference type="InterPro" id="IPR031157">
    <property type="entry name" value="G_TR_CS"/>
</dbReference>
<dbReference type="GO" id="GO:0005525">
    <property type="term" value="F:GTP binding"/>
    <property type="evidence" value="ECO:0007669"/>
    <property type="project" value="UniProtKB-UniRule"/>
</dbReference>
<evidence type="ECO:0000256" key="6">
    <source>
        <dbReference type="ARBA" id="ARBA00022917"/>
    </source>
</evidence>
<dbReference type="Gene3D" id="3.40.50.300">
    <property type="entry name" value="P-loop containing nucleotide triphosphate hydrolases"/>
    <property type="match status" value="1"/>
</dbReference>
<comment type="function">
    <text evidence="10 13">Required for accurate and efficient protein synthesis under certain stress conditions. May act as a fidelity factor of the translation reaction, by catalyzing a one-codon backward translocation of tRNAs on improperly translocated ribosomes. Back-translocation proceeds from a post-translocation (POST) complex to a pre-translocation (PRE) complex, thus giving elongation factor G a second chance to translocate the tRNAs correctly. Binds to ribosomes in a GTP-dependent manner.</text>
</comment>
<dbReference type="CDD" id="cd16260">
    <property type="entry name" value="EF4_III"/>
    <property type="match status" value="1"/>
</dbReference>
<evidence type="ECO:0000313" key="15">
    <source>
        <dbReference type="EMBL" id="CAB3749101.1"/>
    </source>
</evidence>
<dbReference type="SUPFAM" id="SSF52540">
    <property type="entry name" value="P-loop containing nucleoside triphosphate hydrolases"/>
    <property type="match status" value="1"/>
</dbReference>